<dbReference type="SUPFAM" id="SSF52821">
    <property type="entry name" value="Rhodanese/Cell cycle control phosphatase"/>
    <property type="match status" value="1"/>
</dbReference>
<proteinExistence type="predicted"/>
<reference evidence="3" key="1">
    <citation type="journal article" date="2019" name="Int. J. Syst. Evol. Microbiol.">
        <title>The Global Catalogue of Microorganisms (GCM) 10K type strain sequencing project: providing services to taxonomists for standard genome sequencing and annotation.</title>
        <authorList>
            <consortium name="The Broad Institute Genomics Platform"/>
            <consortium name="The Broad Institute Genome Sequencing Center for Infectious Disease"/>
            <person name="Wu L."/>
            <person name="Ma J."/>
        </authorList>
    </citation>
    <scope>NUCLEOTIDE SEQUENCE [LARGE SCALE GENOMIC DNA]</scope>
    <source>
        <strain evidence="3">JCM 11483</strain>
    </source>
</reference>
<organism evidence="2 3">
    <name type="scientific">Nesterenkonia halobia</name>
    <dbReference type="NCBI Taxonomy" id="37922"/>
    <lineage>
        <taxon>Bacteria</taxon>
        <taxon>Bacillati</taxon>
        <taxon>Actinomycetota</taxon>
        <taxon>Actinomycetes</taxon>
        <taxon>Micrococcales</taxon>
        <taxon>Micrococcaceae</taxon>
        <taxon>Nesterenkonia</taxon>
    </lineage>
</organism>
<dbReference type="CDD" id="cd00158">
    <property type="entry name" value="RHOD"/>
    <property type="match status" value="1"/>
</dbReference>
<sequence length="109" mass="11605">MSDFETVRAADVPDGAALLDVREDYEYAAGHAPGALHIPVGQIPERFAEELDPDEDTYVVCRTGGRAVKIAEWLTAQGYAAVFVGDGMGGWLEAGRPLEADTGEEPAVL</sequence>
<comment type="caution">
    <text evidence="2">The sequence shown here is derived from an EMBL/GenBank/DDBJ whole genome shotgun (WGS) entry which is preliminary data.</text>
</comment>
<dbReference type="PANTHER" id="PTHR43031:SF17">
    <property type="entry name" value="SULFURTRANSFERASE YTWF-RELATED"/>
    <property type="match status" value="1"/>
</dbReference>
<dbReference type="EMBL" id="BAAAYG010000003">
    <property type="protein sequence ID" value="GAA3281640.1"/>
    <property type="molecule type" value="Genomic_DNA"/>
</dbReference>
<dbReference type="InterPro" id="IPR050229">
    <property type="entry name" value="GlpE_sulfurtransferase"/>
</dbReference>
<dbReference type="PROSITE" id="PS50206">
    <property type="entry name" value="RHODANESE_3"/>
    <property type="match status" value="1"/>
</dbReference>
<protein>
    <submittedName>
        <fullName evidence="2">Rhodanese-like domain-containing protein</fullName>
    </submittedName>
</protein>
<dbReference type="SMART" id="SM00450">
    <property type="entry name" value="RHOD"/>
    <property type="match status" value="1"/>
</dbReference>
<dbReference type="Pfam" id="PF00581">
    <property type="entry name" value="Rhodanese"/>
    <property type="match status" value="1"/>
</dbReference>
<dbReference type="RefSeq" id="WP_344718311.1">
    <property type="nucleotide sequence ID" value="NZ_BAAAYG010000003.1"/>
</dbReference>
<dbReference type="Gene3D" id="3.40.250.10">
    <property type="entry name" value="Rhodanese-like domain"/>
    <property type="match status" value="1"/>
</dbReference>
<evidence type="ECO:0000313" key="2">
    <source>
        <dbReference type="EMBL" id="GAA3281640.1"/>
    </source>
</evidence>
<dbReference type="InterPro" id="IPR036873">
    <property type="entry name" value="Rhodanese-like_dom_sf"/>
</dbReference>
<dbReference type="PANTHER" id="PTHR43031">
    <property type="entry name" value="FAD-DEPENDENT OXIDOREDUCTASE"/>
    <property type="match status" value="1"/>
</dbReference>
<accession>A0ABP6RCR6</accession>
<evidence type="ECO:0000313" key="3">
    <source>
        <dbReference type="Proteomes" id="UP001501736"/>
    </source>
</evidence>
<keyword evidence="3" id="KW-1185">Reference proteome</keyword>
<feature type="domain" description="Rhodanese" evidence="1">
    <location>
        <begin position="12"/>
        <end position="100"/>
    </location>
</feature>
<gene>
    <name evidence="2" type="ORF">GCM10020260_07420</name>
</gene>
<dbReference type="InterPro" id="IPR001763">
    <property type="entry name" value="Rhodanese-like_dom"/>
</dbReference>
<dbReference type="Proteomes" id="UP001501736">
    <property type="component" value="Unassembled WGS sequence"/>
</dbReference>
<evidence type="ECO:0000259" key="1">
    <source>
        <dbReference type="PROSITE" id="PS50206"/>
    </source>
</evidence>
<name>A0ABP6RCR6_9MICC</name>